<name>A0ABQ4PQ34_9GAMM</name>
<accession>A0ABQ4PQ34</accession>
<dbReference type="Proteomes" id="UP000887104">
    <property type="component" value="Unassembled WGS sequence"/>
</dbReference>
<dbReference type="InterPro" id="IPR036388">
    <property type="entry name" value="WH-like_DNA-bd_sf"/>
</dbReference>
<evidence type="ECO:0000259" key="1">
    <source>
        <dbReference type="PROSITE" id="PS51702"/>
    </source>
</evidence>
<dbReference type="SUPFAM" id="SSF51306">
    <property type="entry name" value="LexA/Signal peptidase"/>
    <property type="match status" value="1"/>
</dbReference>
<dbReference type="CDD" id="cd06529">
    <property type="entry name" value="S24_LexA-like"/>
    <property type="match status" value="1"/>
</dbReference>
<dbReference type="InterPro" id="IPR039418">
    <property type="entry name" value="LexA-like"/>
</dbReference>
<evidence type="ECO:0000313" key="3">
    <source>
        <dbReference type="Proteomes" id="UP000887104"/>
    </source>
</evidence>
<dbReference type="InterPro" id="IPR036286">
    <property type="entry name" value="LexA/Signal_pep-like_sf"/>
</dbReference>
<protein>
    <recommendedName>
        <fullName evidence="1">HTH Mu-type domain-containing protein</fullName>
    </recommendedName>
</protein>
<gene>
    <name evidence="2" type="ORF">TUM4438_39570</name>
</gene>
<proteinExistence type="predicted"/>
<dbReference type="SUPFAM" id="SSF46955">
    <property type="entry name" value="Putative DNA-binding domain"/>
    <property type="match status" value="1"/>
</dbReference>
<reference evidence="2" key="1">
    <citation type="submission" date="2021-05" db="EMBL/GenBank/DDBJ databases">
        <title>Molecular characterization for Shewanella algae harboring chromosomal blaOXA-55-like strains isolated from clinical and environment sample.</title>
        <authorList>
            <person name="Ohama Y."/>
            <person name="Aoki K."/>
            <person name="Harada S."/>
            <person name="Moriya K."/>
            <person name="Ishii Y."/>
            <person name="Tateda K."/>
        </authorList>
    </citation>
    <scope>NUCLEOTIDE SEQUENCE</scope>
    <source>
        <strain evidence="2">JCM 11563</strain>
    </source>
</reference>
<dbReference type="Pfam" id="PF02316">
    <property type="entry name" value="HTH_Tnp_Mu_1"/>
    <property type="match status" value="1"/>
</dbReference>
<keyword evidence="3" id="KW-1185">Reference proteome</keyword>
<evidence type="ECO:0000313" key="2">
    <source>
        <dbReference type="EMBL" id="GIU51116.1"/>
    </source>
</evidence>
<dbReference type="InterPro" id="IPR003314">
    <property type="entry name" value="Mu-type_HTH"/>
</dbReference>
<dbReference type="RefSeq" id="WP_220782930.1">
    <property type="nucleotide sequence ID" value="NZ_BPEY01000106.1"/>
</dbReference>
<dbReference type="InterPro" id="IPR009061">
    <property type="entry name" value="DNA-bd_dom_put_sf"/>
</dbReference>
<sequence length="178" mass="20316">MTTQTTEYVDTNQKQSPKMTINTWFSATELLGVGGLPTSLSGIYKHASIANWKKRQRSNVQGVTFEYHVSSFPLTVQLAIERLALEQECSVMPRLCVMPDDTMCPTIPIHSQLAVTYLTRFINDGLYVVEQGNELTVRRIYKLNDQQYKLSCDNTRYLHEINSNPKIIAYVNQLLLPI</sequence>
<organism evidence="2 3">
    <name type="scientific">Shewanella sairae</name>
    <dbReference type="NCBI Taxonomy" id="190310"/>
    <lineage>
        <taxon>Bacteria</taxon>
        <taxon>Pseudomonadati</taxon>
        <taxon>Pseudomonadota</taxon>
        <taxon>Gammaproteobacteria</taxon>
        <taxon>Alteromonadales</taxon>
        <taxon>Shewanellaceae</taxon>
        <taxon>Shewanella</taxon>
    </lineage>
</organism>
<dbReference type="PROSITE" id="PS51702">
    <property type="entry name" value="HTH_MU"/>
    <property type="match status" value="1"/>
</dbReference>
<feature type="domain" description="HTH Mu-type" evidence="1">
    <location>
        <begin position="21"/>
        <end position="88"/>
    </location>
</feature>
<dbReference type="EMBL" id="BPEY01000106">
    <property type="protein sequence ID" value="GIU51116.1"/>
    <property type="molecule type" value="Genomic_DNA"/>
</dbReference>
<comment type="caution">
    <text evidence="2">The sequence shown here is derived from an EMBL/GenBank/DDBJ whole genome shotgun (WGS) entry which is preliminary data.</text>
</comment>
<dbReference type="Gene3D" id="1.10.10.10">
    <property type="entry name" value="Winged helix-like DNA-binding domain superfamily/Winged helix DNA-binding domain"/>
    <property type="match status" value="1"/>
</dbReference>